<dbReference type="SUPFAM" id="SSF54909">
    <property type="entry name" value="Dimeric alpha+beta barrel"/>
    <property type="match status" value="1"/>
</dbReference>
<dbReference type="AlphaFoldDB" id="G7DW79"/>
<dbReference type="eggNOG" id="ENOG502S8K0">
    <property type="taxonomic scope" value="Eukaryota"/>
</dbReference>
<organism evidence="1 2">
    <name type="scientific">Mixia osmundae (strain CBS 9802 / IAM 14324 / JCM 22182 / KY 12970)</name>
    <dbReference type="NCBI Taxonomy" id="764103"/>
    <lineage>
        <taxon>Eukaryota</taxon>
        <taxon>Fungi</taxon>
        <taxon>Dikarya</taxon>
        <taxon>Basidiomycota</taxon>
        <taxon>Pucciniomycotina</taxon>
        <taxon>Mixiomycetes</taxon>
        <taxon>Mixiales</taxon>
        <taxon>Mixiaceae</taxon>
        <taxon>Mixia</taxon>
    </lineage>
</organism>
<dbReference type="InterPro" id="IPR011008">
    <property type="entry name" value="Dimeric_a/b-barrel"/>
</dbReference>
<dbReference type="HOGENOM" id="CLU_053354_1_0_1"/>
<dbReference type="Pfam" id="PF13826">
    <property type="entry name" value="Monooxy_af470-like"/>
    <property type="match status" value="1"/>
</dbReference>
<evidence type="ECO:0000313" key="2">
    <source>
        <dbReference type="Proteomes" id="UP000009131"/>
    </source>
</evidence>
<protein>
    <submittedName>
        <fullName evidence="1">Uncharacterized protein</fullName>
    </submittedName>
</protein>
<keyword evidence="2" id="KW-1185">Reference proteome</keyword>
<name>G7DW79_MIXOS</name>
<reference evidence="1 2" key="2">
    <citation type="journal article" date="2012" name="Open Biol.">
        <title>Characteristics of nucleosomes and linker DNA regions on the genome of the basidiomycete Mixia osmundae revealed by mono- and dinucleosome mapping.</title>
        <authorList>
            <person name="Nishida H."/>
            <person name="Kondo S."/>
            <person name="Matsumoto T."/>
            <person name="Suzuki Y."/>
            <person name="Yoshikawa H."/>
            <person name="Taylor T.D."/>
            <person name="Sugiyama J."/>
        </authorList>
    </citation>
    <scope>NUCLEOTIDE SEQUENCE [LARGE SCALE GENOMIC DNA]</scope>
    <source>
        <strain evidence="2">CBS 9802 / IAM 14324 / JCM 22182 / KY 12970</strain>
    </source>
</reference>
<dbReference type="InterPro" id="IPR025444">
    <property type="entry name" value="Monooxy_af470"/>
</dbReference>
<accession>G7DW79</accession>
<evidence type="ECO:0000313" key="1">
    <source>
        <dbReference type="EMBL" id="GAA94767.1"/>
    </source>
</evidence>
<dbReference type="EMBL" id="BABT02000047">
    <property type="protein sequence ID" value="GAA94767.1"/>
    <property type="molecule type" value="Genomic_DNA"/>
</dbReference>
<reference evidence="1 2" key="1">
    <citation type="journal article" date="2011" name="J. Gen. Appl. Microbiol.">
        <title>Draft genome sequencing of the enigmatic basidiomycete Mixia osmundae.</title>
        <authorList>
            <person name="Nishida H."/>
            <person name="Nagatsuka Y."/>
            <person name="Sugiyama J."/>
        </authorList>
    </citation>
    <scope>NUCLEOTIDE SEQUENCE [LARGE SCALE GENOMIC DNA]</scope>
    <source>
        <strain evidence="2">CBS 9802 / IAM 14324 / JCM 22182 / KY 12970</strain>
    </source>
</reference>
<proteinExistence type="predicted"/>
<dbReference type="Proteomes" id="UP000009131">
    <property type="component" value="Unassembled WGS sequence"/>
</dbReference>
<dbReference type="OrthoDB" id="3202396at2759"/>
<comment type="caution">
    <text evidence="1">The sequence shown here is derived from an EMBL/GenBank/DDBJ whole genome shotgun (WGS) entry which is preliminary data.</text>
</comment>
<dbReference type="InParanoid" id="G7DW79"/>
<dbReference type="STRING" id="764103.G7DW79"/>
<sequence>MTASELGFHAFMPTVAIVNNSIVRNNFKTTTWILLGSALQSCVVMTGLPARTVCIPALLITAVLIAKTILVAAGFLPNEHAAGALPGRTMAAMPDETGGLSTSQASGDIVCLHLAMRNNSPLGIADRYFGKMGGYMTAMMEDLSKNRATNGLLSSSSFMGSERDTNSTMLFVMYFKSLEALQKFAHSGHHKAAWDWWNRDHEAMKHLSIMHETLVIPAENWETIYVNTAPTMLGSAKYAVEKDGEIELIQGITNAKRGGYTSLSKRVL</sequence>
<gene>
    <name evidence="1" type="primary">Mo01421</name>
    <name evidence="1" type="ORF">E5Q_01421</name>
</gene>